<gene>
    <name evidence="2" type="ORF">LKD71_10185</name>
</gene>
<dbReference type="InterPro" id="IPR002575">
    <property type="entry name" value="Aminoglycoside_PTrfase"/>
</dbReference>
<comment type="caution">
    <text evidence="2">The sequence shown here is derived from an EMBL/GenBank/DDBJ whole genome shotgun (WGS) entry which is preliminary data.</text>
</comment>
<keyword evidence="3" id="KW-1185">Reference proteome</keyword>
<dbReference type="Pfam" id="PF01636">
    <property type="entry name" value="APH"/>
    <property type="match status" value="1"/>
</dbReference>
<evidence type="ECO:0000313" key="2">
    <source>
        <dbReference type="EMBL" id="MCC2190171.1"/>
    </source>
</evidence>
<feature type="domain" description="Aminoglycoside phosphotransferase" evidence="1">
    <location>
        <begin position="65"/>
        <end position="222"/>
    </location>
</feature>
<evidence type="ECO:0000259" key="1">
    <source>
        <dbReference type="Pfam" id="PF01636"/>
    </source>
</evidence>
<dbReference type="AlphaFoldDB" id="A0AAE3DT97"/>
<dbReference type="EMBL" id="JAJEPR010000015">
    <property type="protein sequence ID" value="MCC2190171.1"/>
    <property type="molecule type" value="Genomic_DNA"/>
</dbReference>
<accession>A0AAE3DT97</accession>
<sequence>MEIGMYEKEVEDKEIREIAERILPDTSFGKIYRICEQYGEEEADCREYDVYKLVTPEGDRMLKKADKREVSNYEKYLKQKDFCVPKFYGRWDDGADIWIMLESIEGNDLRDMTDELAKAAAKSIVQIQNAFWNHPDRERFEVYLERISRRLACIKDEPEIGEAYGLFFERQKTCHRTLSNGDFLEFNVIDKNGQVFIIDWGFGGIMPYSLDLARFIAHATEDRATFPFYMNDEQKRLFLNTVYENLVEKLDYEQYLYDIKLAVLNEYVEFIEADEDDDRWYYNHARELAREILAEKEGR</sequence>
<organism evidence="2 3">
    <name type="scientific">Fusicatenibacter faecihominis</name>
    <dbReference type="NCBI Taxonomy" id="2881276"/>
    <lineage>
        <taxon>Bacteria</taxon>
        <taxon>Bacillati</taxon>
        <taxon>Bacillota</taxon>
        <taxon>Clostridia</taxon>
        <taxon>Lachnospirales</taxon>
        <taxon>Lachnospiraceae</taxon>
        <taxon>Fusicatenibacter</taxon>
    </lineage>
</organism>
<dbReference type="SUPFAM" id="SSF56112">
    <property type="entry name" value="Protein kinase-like (PK-like)"/>
    <property type="match status" value="1"/>
</dbReference>
<reference evidence="2 3" key="1">
    <citation type="submission" date="2021-10" db="EMBL/GenBank/DDBJ databases">
        <title>Anaerobic single-cell dispensing facilitates the cultivation of human gut bacteria.</title>
        <authorList>
            <person name="Afrizal A."/>
        </authorList>
    </citation>
    <scope>NUCLEOTIDE SEQUENCE [LARGE SCALE GENOMIC DNA]</scope>
    <source>
        <strain evidence="2 3">CLA-AA-H277</strain>
    </source>
</reference>
<dbReference type="Proteomes" id="UP001197875">
    <property type="component" value="Unassembled WGS sequence"/>
</dbReference>
<dbReference type="InterPro" id="IPR011009">
    <property type="entry name" value="Kinase-like_dom_sf"/>
</dbReference>
<dbReference type="RefSeq" id="WP_227615315.1">
    <property type="nucleotide sequence ID" value="NZ_JAJEPR010000015.1"/>
</dbReference>
<proteinExistence type="predicted"/>
<name>A0AAE3DT97_9FIRM</name>
<protein>
    <submittedName>
        <fullName evidence="2">Aminoglycoside phosphotransferase family protein</fullName>
    </submittedName>
</protein>
<dbReference type="Gene3D" id="3.90.1200.10">
    <property type="match status" value="1"/>
</dbReference>
<evidence type="ECO:0000313" key="3">
    <source>
        <dbReference type="Proteomes" id="UP001197875"/>
    </source>
</evidence>